<evidence type="ECO:0000313" key="1">
    <source>
        <dbReference type="EMBL" id="KRH25955.1"/>
    </source>
</evidence>
<dbReference type="AlphaFoldDB" id="A0A0R0HDS7"/>
<dbReference type="Gramene" id="KRH25955">
    <property type="protein sequence ID" value="KRH25955"/>
    <property type="gene ID" value="GLYMA_12G142000"/>
</dbReference>
<reference evidence="1" key="3">
    <citation type="submission" date="2018-07" db="EMBL/GenBank/DDBJ databases">
        <title>WGS assembly of Glycine max.</title>
        <authorList>
            <person name="Schmutz J."/>
            <person name="Cannon S."/>
            <person name="Schlueter J."/>
            <person name="Ma J."/>
            <person name="Mitros T."/>
            <person name="Nelson W."/>
            <person name="Hyten D."/>
            <person name="Song Q."/>
            <person name="Thelen J."/>
            <person name="Cheng J."/>
            <person name="Xu D."/>
            <person name="Hellsten U."/>
            <person name="May G."/>
            <person name="Yu Y."/>
            <person name="Sakurai T."/>
            <person name="Umezawa T."/>
            <person name="Bhattacharyya M."/>
            <person name="Sandhu D."/>
            <person name="Valliyodan B."/>
            <person name="Lindquist E."/>
            <person name="Peto M."/>
            <person name="Grant D."/>
            <person name="Shu S."/>
            <person name="Goodstein D."/>
            <person name="Barry K."/>
            <person name="Futrell-Griggs M."/>
            <person name="Abernathy B."/>
            <person name="Du J."/>
            <person name="Tian Z."/>
            <person name="Zhu L."/>
            <person name="Gill N."/>
            <person name="Joshi T."/>
            <person name="Libault M."/>
            <person name="Sethuraman A."/>
            <person name="Zhang X."/>
            <person name="Shinozaki K."/>
            <person name="Nguyen H."/>
            <person name="Wing R."/>
            <person name="Cregan P."/>
            <person name="Specht J."/>
            <person name="Grimwood J."/>
            <person name="Rokhsar D."/>
            <person name="Stacey G."/>
            <person name="Shoemaker R."/>
            <person name="Jackson S."/>
        </authorList>
    </citation>
    <scope>NUCLEOTIDE SEQUENCE</scope>
    <source>
        <tissue evidence="1">Callus</tissue>
    </source>
</reference>
<evidence type="ECO:0000313" key="3">
    <source>
        <dbReference type="Proteomes" id="UP000008827"/>
    </source>
</evidence>
<dbReference type="Proteomes" id="UP000008827">
    <property type="component" value="Chromosome 12"/>
</dbReference>
<protein>
    <submittedName>
        <fullName evidence="1 2">Uncharacterized protein</fullName>
    </submittedName>
</protein>
<reference evidence="1 2" key="1">
    <citation type="journal article" date="2010" name="Nature">
        <title>Genome sequence of the palaeopolyploid soybean.</title>
        <authorList>
            <person name="Schmutz J."/>
            <person name="Cannon S.B."/>
            <person name="Schlueter J."/>
            <person name="Ma J."/>
            <person name="Mitros T."/>
            <person name="Nelson W."/>
            <person name="Hyten D.L."/>
            <person name="Song Q."/>
            <person name="Thelen J.J."/>
            <person name="Cheng J."/>
            <person name="Xu D."/>
            <person name="Hellsten U."/>
            <person name="May G.D."/>
            <person name="Yu Y."/>
            <person name="Sakurai T."/>
            <person name="Umezawa T."/>
            <person name="Bhattacharyya M.K."/>
            <person name="Sandhu D."/>
            <person name="Valliyodan B."/>
            <person name="Lindquist E."/>
            <person name="Peto M."/>
            <person name="Grant D."/>
            <person name="Shu S."/>
            <person name="Goodstein D."/>
            <person name="Barry K."/>
            <person name="Futrell-Griggs M."/>
            <person name="Abernathy B."/>
            <person name="Du J."/>
            <person name="Tian Z."/>
            <person name="Zhu L."/>
            <person name="Gill N."/>
            <person name="Joshi T."/>
            <person name="Libault M."/>
            <person name="Sethuraman A."/>
            <person name="Zhang X.-C."/>
            <person name="Shinozaki K."/>
            <person name="Nguyen H.T."/>
            <person name="Wing R.A."/>
            <person name="Cregan P."/>
            <person name="Specht J."/>
            <person name="Grimwood J."/>
            <person name="Rokhsar D."/>
            <person name="Stacey G."/>
            <person name="Shoemaker R.C."/>
            <person name="Jackson S.A."/>
        </authorList>
    </citation>
    <scope>NUCLEOTIDE SEQUENCE</scope>
    <source>
        <strain evidence="2">cv. Williams 82</strain>
        <tissue evidence="1">Callus</tissue>
    </source>
</reference>
<organism evidence="1">
    <name type="scientific">Glycine max</name>
    <name type="common">Soybean</name>
    <name type="synonym">Glycine hispida</name>
    <dbReference type="NCBI Taxonomy" id="3847"/>
    <lineage>
        <taxon>Eukaryota</taxon>
        <taxon>Viridiplantae</taxon>
        <taxon>Streptophyta</taxon>
        <taxon>Embryophyta</taxon>
        <taxon>Tracheophyta</taxon>
        <taxon>Spermatophyta</taxon>
        <taxon>Magnoliopsida</taxon>
        <taxon>eudicotyledons</taxon>
        <taxon>Gunneridae</taxon>
        <taxon>Pentapetalae</taxon>
        <taxon>rosids</taxon>
        <taxon>fabids</taxon>
        <taxon>Fabales</taxon>
        <taxon>Fabaceae</taxon>
        <taxon>Papilionoideae</taxon>
        <taxon>50 kb inversion clade</taxon>
        <taxon>NPAAA clade</taxon>
        <taxon>indigoferoid/millettioid clade</taxon>
        <taxon>Phaseoleae</taxon>
        <taxon>Glycine</taxon>
        <taxon>Glycine subgen. Soja</taxon>
    </lineage>
</organism>
<proteinExistence type="predicted"/>
<keyword evidence="3" id="KW-1185">Reference proteome</keyword>
<dbReference type="InParanoid" id="A0A0R0HDS7"/>
<reference evidence="2" key="2">
    <citation type="submission" date="2018-02" db="UniProtKB">
        <authorList>
            <consortium name="EnsemblPlants"/>
        </authorList>
    </citation>
    <scope>IDENTIFICATION</scope>
    <source>
        <strain evidence="2">Williams 82</strain>
    </source>
</reference>
<sequence length="124" mass="14142">MGILSTSRAIIDNVGNLFSLDLQYRSTSNSTMSSSSIIESKRLAITYGALAVRRHYRQCRHLSWSQVSSSLFVVLFDVPSLPFPHRRRHRHAPNPSLLSYNMVVQVLTRNIDCMVFSLMTIQRS</sequence>
<name>A0A0R0HDS7_SOYBN</name>
<evidence type="ECO:0000313" key="2">
    <source>
        <dbReference type="EnsemblPlants" id="KRH25955"/>
    </source>
</evidence>
<accession>A0A0R0HDS7</accession>
<gene>
    <name evidence="1" type="ORF">GLYMA_12G142000</name>
</gene>
<dbReference type="EnsemblPlants" id="KRH25955">
    <property type="protein sequence ID" value="KRH25955"/>
    <property type="gene ID" value="GLYMA_12G142000"/>
</dbReference>
<dbReference type="EMBL" id="CM000845">
    <property type="protein sequence ID" value="KRH25955.1"/>
    <property type="molecule type" value="Genomic_DNA"/>
</dbReference>